<feature type="transmembrane region" description="Helical" evidence="6">
    <location>
        <begin position="186"/>
        <end position="212"/>
    </location>
</feature>
<evidence type="ECO:0000256" key="2">
    <source>
        <dbReference type="ARBA" id="ARBA00022475"/>
    </source>
</evidence>
<proteinExistence type="predicted"/>
<dbReference type="PANTHER" id="PTHR30294:SF46">
    <property type="entry name" value="ABC TRANSPORTER PERMEASE"/>
    <property type="match status" value="1"/>
</dbReference>
<comment type="subcellular location">
    <subcellularLocation>
        <location evidence="1">Cell membrane</location>
        <topology evidence="1">Multi-pass membrane protein</topology>
    </subcellularLocation>
</comment>
<keyword evidence="9" id="KW-1185">Reference proteome</keyword>
<dbReference type="Proteomes" id="UP000501602">
    <property type="component" value="Chromosome"/>
</dbReference>
<dbReference type="KEGG" id="fes:HER31_13960"/>
<dbReference type="PANTHER" id="PTHR30294">
    <property type="entry name" value="MEMBRANE COMPONENT OF ABC TRANSPORTER YHHJ-RELATED"/>
    <property type="match status" value="1"/>
</dbReference>
<feature type="domain" description="ABC-2 type transporter transmembrane" evidence="7">
    <location>
        <begin position="28"/>
        <end position="367"/>
    </location>
</feature>
<reference evidence="8 9" key="1">
    <citation type="submission" date="2020-04" db="EMBL/GenBank/DDBJ databases">
        <title>Ferrimonas sp. S7 isolated from sea water.</title>
        <authorList>
            <person name="Bae S.S."/>
            <person name="Baek K."/>
        </authorList>
    </citation>
    <scope>NUCLEOTIDE SEQUENCE [LARGE SCALE GENOMIC DNA]</scope>
    <source>
        <strain evidence="8 9">S7</strain>
    </source>
</reference>
<evidence type="ECO:0000313" key="8">
    <source>
        <dbReference type="EMBL" id="QIZ77902.1"/>
    </source>
</evidence>
<keyword evidence="5 6" id="KW-0472">Membrane</keyword>
<dbReference type="Gene3D" id="3.40.1710.10">
    <property type="entry name" value="abc type-2 transporter like domain"/>
    <property type="match status" value="1"/>
</dbReference>
<evidence type="ECO:0000256" key="1">
    <source>
        <dbReference type="ARBA" id="ARBA00004651"/>
    </source>
</evidence>
<keyword evidence="3 6" id="KW-0812">Transmembrane</keyword>
<dbReference type="Pfam" id="PF12698">
    <property type="entry name" value="ABC2_membrane_3"/>
    <property type="match status" value="1"/>
</dbReference>
<organism evidence="8 9">
    <name type="scientific">Ferrimonas lipolytica</name>
    <dbReference type="NCBI Taxonomy" id="2724191"/>
    <lineage>
        <taxon>Bacteria</taxon>
        <taxon>Pseudomonadati</taxon>
        <taxon>Pseudomonadota</taxon>
        <taxon>Gammaproteobacteria</taxon>
        <taxon>Alteromonadales</taxon>
        <taxon>Ferrimonadaceae</taxon>
        <taxon>Ferrimonas</taxon>
    </lineage>
</organism>
<evidence type="ECO:0000259" key="7">
    <source>
        <dbReference type="Pfam" id="PF12698"/>
    </source>
</evidence>
<evidence type="ECO:0000256" key="5">
    <source>
        <dbReference type="ARBA" id="ARBA00023136"/>
    </source>
</evidence>
<feature type="transmembrane region" description="Helical" evidence="6">
    <location>
        <begin position="292"/>
        <end position="311"/>
    </location>
</feature>
<dbReference type="EMBL" id="CP051180">
    <property type="protein sequence ID" value="QIZ77902.1"/>
    <property type="molecule type" value="Genomic_DNA"/>
</dbReference>
<evidence type="ECO:0000256" key="4">
    <source>
        <dbReference type="ARBA" id="ARBA00022989"/>
    </source>
</evidence>
<dbReference type="InterPro" id="IPR013525">
    <property type="entry name" value="ABC2_TM"/>
</dbReference>
<keyword evidence="2" id="KW-1003">Cell membrane</keyword>
<feature type="transmembrane region" description="Helical" evidence="6">
    <location>
        <begin position="224"/>
        <end position="247"/>
    </location>
</feature>
<gene>
    <name evidence="8" type="ORF">HER31_13960</name>
</gene>
<dbReference type="AlphaFoldDB" id="A0A6H1UJC5"/>
<evidence type="ECO:0000256" key="6">
    <source>
        <dbReference type="SAM" id="Phobius"/>
    </source>
</evidence>
<feature type="transmembrane region" description="Helical" evidence="6">
    <location>
        <begin position="267"/>
        <end position="285"/>
    </location>
</feature>
<name>A0A6H1UJC5_9GAMM</name>
<sequence>MAQTNLRRWLQLWQQLGQQILSDKAVRLTFVAGLLLYAVLYPLPYLNQVAVSQSVVLVDLDNSGASRQLIRAVQASPGLTISGQLASEAEALTAVHQGQAAGLVLIPQGFGKQLRLGTQATVAVAADAHYFLAYGVIAESVIKASQVLSGEVRLARQLMVGQAVASGGVRLNAAPSSNLKMGYLDYMLPGLFVLILHQLLLLCGGLTTVRLLQIDGLWLHTGSGQLWSVLAAIALPPFVLAGVWYLGPLLLHYDVALLGTWLNLMGLMIPFWLATFSLSIVLGCVFQRRDSLAQLILFSAMPLLFSAGYVWPTSNLAWPWLTLWGLIPSQPMMQGMILLNQLGAPAQALQWHHLTLWGQAVGWSLLAMQLLRKRRLSRAAVLAAV</sequence>
<dbReference type="InterPro" id="IPR051449">
    <property type="entry name" value="ABC-2_transporter_component"/>
</dbReference>
<feature type="transmembrane region" description="Helical" evidence="6">
    <location>
        <begin position="25"/>
        <end position="43"/>
    </location>
</feature>
<dbReference type="RefSeq" id="WP_168661340.1">
    <property type="nucleotide sequence ID" value="NZ_CP051180.1"/>
</dbReference>
<dbReference type="GO" id="GO:0005886">
    <property type="term" value="C:plasma membrane"/>
    <property type="evidence" value="ECO:0007669"/>
    <property type="project" value="UniProtKB-SubCell"/>
</dbReference>
<dbReference type="GO" id="GO:0140359">
    <property type="term" value="F:ABC-type transporter activity"/>
    <property type="evidence" value="ECO:0007669"/>
    <property type="project" value="InterPro"/>
</dbReference>
<evidence type="ECO:0000313" key="9">
    <source>
        <dbReference type="Proteomes" id="UP000501602"/>
    </source>
</evidence>
<keyword evidence="4 6" id="KW-1133">Transmembrane helix</keyword>
<feature type="transmembrane region" description="Helical" evidence="6">
    <location>
        <begin position="354"/>
        <end position="371"/>
    </location>
</feature>
<evidence type="ECO:0000256" key="3">
    <source>
        <dbReference type="ARBA" id="ARBA00022692"/>
    </source>
</evidence>
<protein>
    <submittedName>
        <fullName evidence="8">ABC transporter permease</fullName>
    </submittedName>
</protein>
<accession>A0A6H1UJC5</accession>